<protein>
    <submittedName>
        <fullName evidence="1">Uncharacterized protein</fullName>
    </submittedName>
</protein>
<dbReference type="EMBL" id="CP043893">
    <property type="protein sequence ID" value="QOI51120.1"/>
    <property type="molecule type" value="Genomic_DNA"/>
</dbReference>
<dbReference type="Proteomes" id="UP000663255">
    <property type="component" value="Chromosome 1"/>
</dbReference>
<evidence type="ECO:0000313" key="1">
    <source>
        <dbReference type="EMBL" id="QOI51120.1"/>
    </source>
</evidence>
<dbReference type="AlphaFoldDB" id="A0AAP9WLB8"/>
<organism evidence="1 2">
    <name type="scientific">Leptospira interrogans serovar Bataviae</name>
    <dbReference type="NCBI Taxonomy" id="312175"/>
    <lineage>
        <taxon>Bacteria</taxon>
        <taxon>Pseudomonadati</taxon>
        <taxon>Spirochaetota</taxon>
        <taxon>Spirochaetia</taxon>
        <taxon>Leptospirales</taxon>
        <taxon>Leptospiraceae</taxon>
        <taxon>Leptospira</taxon>
    </lineage>
</organism>
<sequence>MICESSHIILQIDLSFVVVPTFKKSICRVQIPTFKIVSFLRRTHVKQAFEIKIQIHVRVPTNH</sequence>
<evidence type="ECO:0000313" key="2">
    <source>
        <dbReference type="Proteomes" id="UP000663255"/>
    </source>
</evidence>
<gene>
    <name evidence="1" type="ORF">Lepto1489_12130</name>
</gene>
<accession>A0AAP9WLB8</accession>
<reference evidence="1" key="1">
    <citation type="submission" date="2019-09" db="EMBL/GenBank/DDBJ databases">
        <title>Comparative Genomics of Leptospira interrogans Reveals Genome Plasticity - A Common Adaptive Strategy for Survival in Various Hosts.</title>
        <authorList>
            <person name="Ramli S.R."/>
            <person name="Bunk B."/>
            <person name="Goris M."/>
            <person name="Bhuju S."/>
            <person name="Jarek M."/>
            <person name="Sproer C."/>
            <person name="Mustakim S."/>
            <person name="Strommenger B."/>
            <person name="Pessler F."/>
        </authorList>
    </citation>
    <scope>NUCLEOTIDE SEQUENCE</scope>
    <source>
        <strain evidence="1">1489</strain>
    </source>
</reference>
<proteinExistence type="predicted"/>
<name>A0AAP9WLB8_LEPIR</name>